<evidence type="ECO:0000313" key="3">
    <source>
        <dbReference type="Proteomes" id="UP001367508"/>
    </source>
</evidence>
<reference evidence="2 3" key="1">
    <citation type="submission" date="2024-01" db="EMBL/GenBank/DDBJ databases">
        <title>The genomes of 5 underutilized Papilionoideae crops provide insights into root nodulation and disease resistanc.</title>
        <authorList>
            <person name="Jiang F."/>
        </authorList>
    </citation>
    <scope>NUCLEOTIDE SEQUENCE [LARGE SCALE GENOMIC DNA]</scope>
    <source>
        <strain evidence="2">LVBAO_FW01</strain>
        <tissue evidence="2">Leaves</tissue>
    </source>
</reference>
<keyword evidence="3" id="KW-1185">Reference proteome</keyword>
<keyword evidence="1" id="KW-1133">Transmembrane helix</keyword>
<dbReference type="Proteomes" id="UP001367508">
    <property type="component" value="Unassembled WGS sequence"/>
</dbReference>
<protein>
    <submittedName>
        <fullName evidence="2">Uncharacterized protein</fullName>
    </submittedName>
</protein>
<evidence type="ECO:0000256" key="1">
    <source>
        <dbReference type="SAM" id="Phobius"/>
    </source>
</evidence>
<name>A0AAN9KRU2_CANGL</name>
<comment type="caution">
    <text evidence="2">The sequence shown here is derived from an EMBL/GenBank/DDBJ whole genome shotgun (WGS) entry which is preliminary data.</text>
</comment>
<dbReference type="EMBL" id="JAYMYQ010000007">
    <property type="protein sequence ID" value="KAK7321103.1"/>
    <property type="molecule type" value="Genomic_DNA"/>
</dbReference>
<keyword evidence="1" id="KW-0472">Membrane</keyword>
<evidence type="ECO:0000313" key="2">
    <source>
        <dbReference type="EMBL" id="KAK7321103.1"/>
    </source>
</evidence>
<accession>A0AAN9KRU2</accession>
<feature type="transmembrane region" description="Helical" evidence="1">
    <location>
        <begin position="20"/>
        <end position="38"/>
    </location>
</feature>
<sequence>MVVQSSEPRGNSDLGSRSPFLALAAILPLLILNYRKLLHSSSNRPSPRSTAGIHFRRDISIADHLLRRYQTLINARRSLIGQTKSKSKINQHLACLPLSVSASQDYDRNWMNFTTLFLFYALISKRCKANLCAPAAILLLFPIETSLERLAFPTAPTFA</sequence>
<dbReference type="AlphaFoldDB" id="A0AAN9KRU2"/>
<proteinExistence type="predicted"/>
<keyword evidence="1" id="KW-0812">Transmembrane</keyword>
<gene>
    <name evidence="2" type="ORF">VNO77_31303</name>
</gene>
<organism evidence="2 3">
    <name type="scientific">Canavalia gladiata</name>
    <name type="common">Sword bean</name>
    <name type="synonym">Dolichos gladiatus</name>
    <dbReference type="NCBI Taxonomy" id="3824"/>
    <lineage>
        <taxon>Eukaryota</taxon>
        <taxon>Viridiplantae</taxon>
        <taxon>Streptophyta</taxon>
        <taxon>Embryophyta</taxon>
        <taxon>Tracheophyta</taxon>
        <taxon>Spermatophyta</taxon>
        <taxon>Magnoliopsida</taxon>
        <taxon>eudicotyledons</taxon>
        <taxon>Gunneridae</taxon>
        <taxon>Pentapetalae</taxon>
        <taxon>rosids</taxon>
        <taxon>fabids</taxon>
        <taxon>Fabales</taxon>
        <taxon>Fabaceae</taxon>
        <taxon>Papilionoideae</taxon>
        <taxon>50 kb inversion clade</taxon>
        <taxon>NPAAA clade</taxon>
        <taxon>indigoferoid/millettioid clade</taxon>
        <taxon>Phaseoleae</taxon>
        <taxon>Canavalia</taxon>
    </lineage>
</organism>